<dbReference type="Pfam" id="PF12730">
    <property type="entry name" value="ABC2_membrane_4"/>
    <property type="match status" value="1"/>
</dbReference>
<dbReference type="PANTHER" id="PTHR37305">
    <property type="entry name" value="INTEGRAL MEMBRANE PROTEIN-RELATED"/>
    <property type="match status" value="1"/>
</dbReference>
<evidence type="ECO:0000313" key="2">
    <source>
        <dbReference type="EMBL" id="ABG84552.1"/>
    </source>
</evidence>
<keyword evidence="1" id="KW-0812">Transmembrane</keyword>
<organism evidence="2 3">
    <name type="scientific">Clostridium perfringens (strain ATCC 13124 / DSM 756 / JCM 1290 / NCIMB 6125 / NCTC 8237 / Type A)</name>
    <dbReference type="NCBI Taxonomy" id="195103"/>
    <lineage>
        <taxon>Bacteria</taxon>
        <taxon>Bacillati</taxon>
        <taxon>Bacillota</taxon>
        <taxon>Clostridia</taxon>
        <taxon>Eubacteriales</taxon>
        <taxon>Clostridiaceae</taxon>
        <taxon>Clostridium</taxon>
    </lineage>
</organism>
<keyword evidence="3" id="KW-1185">Reference proteome</keyword>
<feature type="transmembrane region" description="Helical" evidence="1">
    <location>
        <begin position="16"/>
        <end position="40"/>
    </location>
</feature>
<dbReference type="KEGG" id="cpf:CPF_1194"/>
<dbReference type="Proteomes" id="UP000001823">
    <property type="component" value="Chromosome"/>
</dbReference>
<dbReference type="EMBL" id="CP000246">
    <property type="protein sequence ID" value="ABG84552.1"/>
    <property type="molecule type" value="Genomic_DNA"/>
</dbReference>
<evidence type="ECO:0000313" key="3">
    <source>
        <dbReference type="Proteomes" id="UP000001823"/>
    </source>
</evidence>
<keyword evidence="1" id="KW-1133">Transmembrane helix</keyword>
<feature type="transmembrane region" description="Helical" evidence="1">
    <location>
        <begin position="221"/>
        <end position="244"/>
    </location>
</feature>
<dbReference type="RefSeq" id="WP_011590607.1">
    <property type="nucleotide sequence ID" value="NC_008261.1"/>
</dbReference>
<dbReference type="HOGENOM" id="CLU_090327_0_0_9"/>
<feature type="transmembrane region" description="Helical" evidence="1">
    <location>
        <begin position="140"/>
        <end position="158"/>
    </location>
</feature>
<accession>A0A0H2YU27</accession>
<keyword evidence="1" id="KW-0472">Membrane</keyword>
<feature type="transmembrane region" description="Helical" evidence="1">
    <location>
        <begin position="96"/>
        <end position="120"/>
    </location>
</feature>
<dbReference type="STRING" id="195103.CPF_1194"/>
<feature type="transmembrane region" description="Helical" evidence="1">
    <location>
        <begin position="52"/>
        <end position="75"/>
    </location>
</feature>
<evidence type="ECO:0000256" key="1">
    <source>
        <dbReference type="SAM" id="Phobius"/>
    </source>
</evidence>
<dbReference type="PaxDb" id="195103-CPF_1194"/>
<sequence>MLNLIKAELYKIARRPLYITICIIFNLLIILAGIAMHYAFLENSRIPDFSALVFITINFMGAIPWIMLMFIDIVLEEYKENTLKNLISSSISREKVYLSKYIVQVIIFLVIEITAVLTMIGTSYALGLVGPNGFSDFMEVILRLLIAFPIYISALAIYDFITIITKKEGLAVVVILGIVSGVPMIFSILSSIYEGIFTLIYPYLLFNPLKSLVSEVLTTKIIGTNIIVGIINTVVFLILGILVIRKQEVK</sequence>
<dbReference type="eggNOG" id="ENOG5033F46">
    <property type="taxonomic scope" value="Bacteria"/>
</dbReference>
<protein>
    <submittedName>
        <fullName evidence="2">Bacitracin ABC transporter, permease protein</fullName>
    </submittedName>
</protein>
<reference evidence="2 3" key="1">
    <citation type="journal article" date="2006" name="Genome Res.">
        <title>Skewed genomic variability in strains of the toxigenic bacterial pathogen, Clostridium perfringens.</title>
        <authorList>
            <person name="Myers G.S."/>
            <person name="Rasko D.A."/>
            <person name="Cheung J.K."/>
            <person name="Ravel J."/>
            <person name="Seshadri R."/>
            <person name="Deboy R.T."/>
            <person name="Ren Q."/>
            <person name="Varga J."/>
            <person name="Awad M.M."/>
            <person name="Brinkac L.M."/>
            <person name="Daugherty S.C."/>
            <person name="Haft D.H."/>
            <person name="Dodson R.J."/>
            <person name="Madupu R."/>
            <person name="Nelson W.C."/>
            <person name="Rosovitz M.J."/>
            <person name="Sullivan S.A."/>
            <person name="Khouri H."/>
            <person name="Dimitrov G.I."/>
            <person name="Watkins K.L."/>
            <person name="Mulligan S."/>
            <person name="Benton J."/>
            <person name="Radune D."/>
            <person name="Fisher D.J."/>
            <person name="Atkins H.S."/>
            <person name="Hiscox T."/>
            <person name="Jost B.H."/>
            <person name="Billington S.J."/>
            <person name="Songer J.G."/>
            <person name="McClane B.A."/>
            <person name="Titball R.W."/>
            <person name="Rood J.I."/>
            <person name="Melville S.B."/>
            <person name="Paulsen I.T."/>
        </authorList>
    </citation>
    <scope>NUCLEOTIDE SEQUENCE [LARGE SCALE GENOMIC DNA]</scope>
    <source>
        <strain evidence="3">ATCC 13124 / DSM 756 / JCM 1290 / NCIMB 6125 / NCTC 8237 / S 107 / Type A</strain>
    </source>
</reference>
<feature type="transmembrane region" description="Helical" evidence="1">
    <location>
        <begin position="170"/>
        <end position="201"/>
    </location>
</feature>
<gene>
    <name evidence="2" type="ordered locus">CPF_1194</name>
</gene>
<dbReference type="PANTHER" id="PTHR37305:SF1">
    <property type="entry name" value="MEMBRANE PROTEIN"/>
    <property type="match status" value="1"/>
</dbReference>
<dbReference type="GeneID" id="93002528"/>
<name>A0A0H2YU27_CLOP1</name>
<dbReference type="AlphaFoldDB" id="A0A0H2YU27"/>
<proteinExistence type="predicted"/>